<dbReference type="Pfam" id="PF07905">
    <property type="entry name" value="PucR"/>
    <property type="match status" value="1"/>
</dbReference>
<evidence type="ECO:0000259" key="2">
    <source>
        <dbReference type="Pfam" id="PF13556"/>
    </source>
</evidence>
<evidence type="ECO:0000313" key="3">
    <source>
        <dbReference type="EMBL" id="GHF19813.1"/>
    </source>
</evidence>
<feature type="domain" description="Purine catabolism PurC-like" evidence="1">
    <location>
        <begin position="10"/>
        <end position="125"/>
    </location>
</feature>
<gene>
    <name evidence="3" type="ORF">GCM10014715_88160</name>
</gene>
<keyword evidence="4" id="KW-1185">Reference proteome</keyword>
<sequence>MLVSETVANVLNLPHLRLELFAGEGGLQRTVSWAHASDLDSPWDWMAGGELLMRNGRTLPRDGRAQAKLLHGCADAGASGIVIGEDHQTPPLTDELAAAAEERALAVLTVPYSVSFAALARAVADATSGEAPVRVGQIERIYGALRDALGGRTGESPTARLGRDLGCRLLLLDTSTGNPVEPAAPAPEDALRSALLAEVRAHDGRIPGVLHVPLADGTTALAVEVPAEEPTVLLAVRLPGADTSLLHHLATAAAVETAHQGMLREHERRLGGELLARLFDMGIDATAADRELAAAGIDPARAVVMAAQSDDSAGQRDLHLALGRRRIPHLLLRSGELLYALVGDAWPGIEAVRQKLGPDAALGVSAAAGTPGRLPAARREAVWALSLARKAPGRISRYGEETTFTVLRSTEEAQVLVDRVLGPLLAYDAHHGTELTASLETFLQHRRSWQRTAAALSVHKQTVMYRMQRVEQLTGRTLAETADITDLWLAFQARALLSGAPTPASPRSSDASGSAG</sequence>
<organism evidence="3 4">
    <name type="scientific">Streptomyces spiralis</name>
    <dbReference type="NCBI Taxonomy" id="66376"/>
    <lineage>
        <taxon>Bacteria</taxon>
        <taxon>Bacillati</taxon>
        <taxon>Actinomycetota</taxon>
        <taxon>Actinomycetes</taxon>
        <taxon>Kitasatosporales</taxon>
        <taxon>Streptomycetaceae</taxon>
        <taxon>Streptomyces</taxon>
    </lineage>
</organism>
<dbReference type="InterPro" id="IPR012914">
    <property type="entry name" value="PucR_dom"/>
</dbReference>
<proteinExistence type="predicted"/>
<dbReference type="Pfam" id="PF13556">
    <property type="entry name" value="HTH_30"/>
    <property type="match status" value="1"/>
</dbReference>
<dbReference type="InterPro" id="IPR051448">
    <property type="entry name" value="CdaR-like_regulators"/>
</dbReference>
<accession>A0A919AQ83</accession>
<dbReference type="Proteomes" id="UP000641386">
    <property type="component" value="Unassembled WGS sequence"/>
</dbReference>
<evidence type="ECO:0000259" key="1">
    <source>
        <dbReference type="Pfam" id="PF07905"/>
    </source>
</evidence>
<name>A0A919AQ83_9ACTN</name>
<feature type="domain" description="PucR C-terminal helix-turn-helix" evidence="2">
    <location>
        <begin position="435"/>
        <end position="493"/>
    </location>
</feature>
<dbReference type="InterPro" id="IPR025736">
    <property type="entry name" value="PucR_C-HTH_dom"/>
</dbReference>
<evidence type="ECO:0000313" key="4">
    <source>
        <dbReference type="Proteomes" id="UP000641386"/>
    </source>
</evidence>
<dbReference type="Gene3D" id="1.10.10.2840">
    <property type="entry name" value="PucR C-terminal helix-turn-helix domain"/>
    <property type="match status" value="1"/>
</dbReference>
<dbReference type="InterPro" id="IPR042070">
    <property type="entry name" value="PucR_C-HTH_sf"/>
</dbReference>
<dbReference type="AlphaFoldDB" id="A0A919AQ83"/>
<dbReference type="PANTHER" id="PTHR33744:SF1">
    <property type="entry name" value="DNA-BINDING TRANSCRIPTIONAL ACTIVATOR ADER"/>
    <property type="match status" value="1"/>
</dbReference>
<reference evidence="3" key="1">
    <citation type="journal article" date="2014" name="Int. J. Syst. Evol. Microbiol.">
        <title>Complete genome sequence of Corynebacterium casei LMG S-19264T (=DSM 44701T), isolated from a smear-ripened cheese.</title>
        <authorList>
            <consortium name="US DOE Joint Genome Institute (JGI-PGF)"/>
            <person name="Walter F."/>
            <person name="Albersmeier A."/>
            <person name="Kalinowski J."/>
            <person name="Ruckert C."/>
        </authorList>
    </citation>
    <scope>NUCLEOTIDE SEQUENCE</scope>
    <source>
        <strain evidence="3">JCM 3302</strain>
    </source>
</reference>
<evidence type="ECO:0008006" key="5">
    <source>
        <dbReference type="Google" id="ProtNLM"/>
    </source>
</evidence>
<dbReference type="EMBL" id="BNBC01000094">
    <property type="protein sequence ID" value="GHF19813.1"/>
    <property type="molecule type" value="Genomic_DNA"/>
</dbReference>
<protein>
    <recommendedName>
        <fullName evidence="5">PucR family transcriptional regulator</fullName>
    </recommendedName>
</protein>
<comment type="caution">
    <text evidence="3">The sequence shown here is derived from an EMBL/GenBank/DDBJ whole genome shotgun (WGS) entry which is preliminary data.</text>
</comment>
<reference evidence="3" key="2">
    <citation type="submission" date="2020-09" db="EMBL/GenBank/DDBJ databases">
        <authorList>
            <person name="Sun Q."/>
            <person name="Ohkuma M."/>
        </authorList>
    </citation>
    <scope>NUCLEOTIDE SEQUENCE</scope>
    <source>
        <strain evidence="3">JCM 3302</strain>
    </source>
</reference>
<dbReference type="PANTHER" id="PTHR33744">
    <property type="entry name" value="CARBOHYDRATE DIACID REGULATOR"/>
    <property type="match status" value="1"/>
</dbReference>